<dbReference type="PANTHER" id="PTHR21576:SF22">
    <property type="entry name" value="F25A4.25 PROTEIN"/>
    <property type="match status" value="1"/>
</dbReference>
<keyword evidence="4" id="KW-0472">Membrane</keyword>
<sequence length="63" mass="6593">MGIGYIIIASGFTGNLYIGSVTVGICYGAQNSLMPAAVTSEIFGIKHMDTIYNTINVAYPDGS</sequence>
<reference evidence="5 6" key="2">
    <citation type="journal article" date="2009" name="PLoS ONE">
        <title>An integrated genetic and cytogenetic map of the cucumber genome.</title>
        <authorList>
            <person name="Ren Y."/>
            <person name="Zhang Z."/>
            <person name="Liu J."/>
            <person name="Staub J.E."/>
            <person name="Han Y."/>
            <person name="Cheng Z."/>
            <person name="Li X."/>
            <person name="Lu J."/>
            <person name="Miao H."/>
            <person name="Kang H."/>
            <person name="Xie B."/>
            <person name="Gu X."/>
            <person name="Wang X."/>
            <person name="Du Y."/>
            <person name="Jin W."/>
            <person name="Huang S."/>
        </authorList>
    </citation>
    <scope>NUCLEOTIDE SEQUENCE [LARGE SCALE GENOMIC DNA]</scope>
    <source>
        <strain evidence="6">cv. 9930</strain>
    </source>
</reference>
<evidence type="ECO:0000313" key="5">
    <source>
        <dbReference type="EMBL" id="KGN63640.1"/>
    </source>
</evidence>
<keyword evidence="3" id="KW-1133">Transmembrane helix</keyword>
<keyword evidence="6" id="KW-1185">Reference proteome</keyword>
<dbReference type="Gramene" id="KGN63640">
    <property type="protein sequence ID" value="KGN63640"/>
    <property type="gene ID" value="Csa_1G008465"/>
</dbReference>
<reference evidence="5 6" key="4">
    <citation type="journal article" date="2011" name="BMC Genomics">
        <title>RNA-Seq improves annotation of protein-coding genes in the cucumber genome.</title>
        <authorList>
            <person name="Li Z."/>
            <person name="Zhang Z."/>
            <person name="Yan P."/>
            <person name="Huang S."/>
            <person name="Fei Z."/>
            <person name="Lin K."/>
        </authorList>
    </citation>
    <scope>NUCLEOTIDE SEQUENCE [LARGE SCALE GENOMIC DNA]</scope>
    <source>
        <strain evidence="6">cv. 9930</strain>
    </source>
</reference>
<reference evidence="5 6" key="3">
    <citation type="journal article" date="2010" name="BMC Genomics">
        <title>Transcriptome sequencing and comparative analysis of cucumber flowers with different sex types.</title>
        <authorList>
            <person name="Guo S."/>
            <person name="Zheng Y."/>
            <person name="Joung J.G."/>
            <person name="Liu S."/>
            <person name="Zhang Z."/>
            <person name="Crasta O.R."/>
            <person name="Sobral B.W."/>
            <person name="Xu Y."/>
            <person name="Huang S."/>
            <person name="Fei Z."/>
        </authorList>
    </citation>
    <scope>NUCLEOTIDE SEQUENCE [LARGE SCALE GENOMIC DNA]</scope>
    <source>
        <strain evidence="6">cv. 9930</strain>
    </source>
</reference>
<evidence type="ECO:0008006" key="7">
    <source>
        <dbReference type="Google" id="ProtNLM"/>
    </source>
</evidence>
<name>A0A0A0LP14_CUCSA</name>
<dbReference type="EMBL" id="CM002922">
    <property type="protein sequence ID" value="KGN63640.1"/>
    <property type="molecule type" value="Genomic_DNA"/>
</dbReference>
<accession>A0A0A0LP14</accession>
<comment type="subcellular location">
    <subcellularLocation>
        <location evidence="1">Membrane</location>
        <topology evidence="1">Multi-pass membrane protein</topology>
    </subcellularLocation>
</comment>
<evidence type="ECO:0000256" key="3">
    <source>
        <dbReference type="ARBA" id="ARBA00022989"/>
    </source>
</evidence>
<evidence type="ECO:0000256" key="1">
    <source>
        <dbReference type="ARBA" id="ARBA00004141"/>
    </source>
</evidence>
<gene>
    <name evidence="5" type="ORF">Csa_1G008465</name>
</gene>
<proteinExistence type="predicted"/>
<evidence type="ECO:0000256" key="4">
    <source>
        <dbReference type="ARBA" id="ARBA00023136"/>
    </source>
</evidence>
<evidence type="ECO:0000256" key="2">
    <source>
        <dbReference type="ARBA" id="ARBA00022692"/>
    </source>
</evidence>
<organism evidence="5 6">
    <name type="scientific">Cucumis sativus</name>
    <name type="common">Cucumber</name>
    <dbReference type="NCBI Taxonomy" id="3659"/>
    <lineage>
        <taxon>Eukaryota</taxon>
        <taxon>Viridiplantae</taxon>
        <taxon>Streptophyta</taxon>
        <taxon>Embryophyta</taxon>
        <taxon>Tracheophyta</taxon>
        <taxon>Spermatophyta</taxon>
        <taxon>Magnoliopsida</taxon>
        <taxon>eudicotyledons</taxon>
        <taxon>Gunneridae</taxon>
        <taxon>Pentapetalae</taxon>
        <taxon>rosids</taxon>
        <taxon>fabids</taxon>
        <taxon>Cucurbitales</taxon>
        <taxon>Cucurbitaceae</taxon>
        <taxon>Benincaseae</taxon>
        <taxon>Cucumis</taxon>
    </lineage>
</organism>
<protein>
    <recommendedName>
        <fullName evidence="7">Nodulin-like domain-containing protein</fullName>
    </recommendedName>
</protein>
<dbReference type="Proteomes" id="UP000029981">
    <property type="component" value="Chromosome 1"/>
</dbReference>
<reference evidence="5 6" key="1">
    <citation type="journal article" date="2009" name="Nat. Genet.">
        <title>The genome of the cucumber, Cucumis sativus L.</title>
        <authorList>
            <person name="Huang S."/>
            <person name="Li R."/>
            <person name="Zhang Z."/>
            <person name="Li L."/>
            <person name="Gu X."/>
            <person name="Fan W."/>
            <person name="Lucas W.J."/>
            <person name="Wang X."/>
            <person name="Xie B."/>
            <person name="Ni P."/>
            <person name="Ren Y."/>
            <person name="Zhu H."/>
            <person name="Li J."/>
            <person name="Lin K."/>
            <person name="Jin W."/>
            <person name="Fei Z."/>
            <person name="Li G."/>
            <person name="Staub J."/>
            <person name="Kilian A."/>
            <person name="van der Vossen E.A."/>
            <person name="Wu Y."/>
            <person name="Guo J."/>
            <person name="He J."/>
            <person name="Jia Z."/>
            <person name="Ren Y."/>
            <person name="Tian G."/>
            <person name="Lu Y."/>
            <person name="Ruan J."/>
            <person name="Qian W."/>
            <person name="Wang M."/>
            <person name="Huang Q."/>
            <person name="Li B."/>
            <person name="Xuan Z."/>
            <person name="Cao J."/>
            <person name="Asan"/>
            <person name="Wu Z."/>
            <person name="Zhang J."/>
            <person name="Cai Q."/>
            <person name="Bai Y."/>
            <person name="Zhao B."/>
            <person name="Han Y."/>
            <person name="Li Y."/>
            <person name="Li X."/>
            <person name="Wang S."/>
            <person name="Shi Q."/>
            <person name="Liu S."/>
            <person name="Cho W.K."/>
            <person name="Kim J.Y."/>
            <person name="Xu Y."/>
            <person name="Heller-Uszynska K."/>
            <person name="Miao H."/>
            <person name="Cheng Z."/>
            <person name="Zhang S."/>
            <person name="Wu J."/>
            <person name="Yang Y."/>
            <person name="Kang H."/>
            <person name="Li M."/>
            <person name="Liang H."/>
            <person name="Ren X."/>
            <person name="Shi Z."/>
            <person name="Wen M."/>
            <person name="Jian M."/>
            <person name="Yang H."/>
            <person name="Zhang G."/>
            <person name="Yang Z."/>
            <person name="Chen R."/>
            <person name="Liu S."/>
            <person name="Li J."/>
            <person name="Ma L."/>
            <person name="Liu H."/>
            <person name="Zhou Y."/>
            <person name="Zhao J."/>
            <person name="Fang X."/>
            <person name="Li G."/>
            <person name="Fang L."/>
            <person name="Li Y."/>
            <person name="Liu D."/>
            <person name="Zheng H."/>
            <person name="Zhang Y."/>
            <person name="Qin N."/>
            <person name="Li Z."/>
            <person name="Yang G."/>
            <person name="Yang S."/>
            <person name="Bolund L."/>
            <person name="Kristiansen K."/>
            <person name="Zheng H."/>
            <person name="Li S."/>
            <person name="Zhang X."/>
            <person name="Yang H."/>
            <person name="Wang J."/>
            <person name="Sun R."/>
            <person name="Zhang B."/>
            <person name="Jiang S."/>
            <person name="Wang J."/>
            <person name="Du Y."/>
            <person name="Li S."/>
        </authorList>
    </citation>
    <scope>NUCLEOTIDE SEQUENCE [LARGE SCALE GENOMIC DNA]</scope>
    <source>
        <strain evidence="6">cv. 9930</strain>
    </source>
</reference>
<keyword evidence="2" id="KW-0812">Transmembrane</keyword>
<dbReference type="AlphaFoldDB" id="A0A0A0LP14"/>
<dbReference type="PANTHER" id="PTHR21576">
    <property type="entry name" value="UNCHARACTERIZED NODULIN-LIKE PROTEIN"/>
    <property type="match status" value="1"/>
</dbReference>
<dbReference type="STRING" id="3659.A0A0A0LP14"/>
<evidence type="ECO:0000313" key="6">
    <source>
        <dbReference type="Proteomes" id="UP000029981"/>
    </source>
</evidence>
<dbReference type="GO" id="GO:0016020">
    <property type="term" value="C:membrane"/>
    <property type="evidence" value="ECO:0007669"/>
    <property type="project" value="UniProtKB-SubCell"/>
</dbReference>